<accession>F8D909</accession>
<dbReference type="HOGENOM" id="CLU_049301_19_1_2"/>
<dbReference type="EMBL" id="CP002839">
    <property type="protein sequence ID" value="AEH37331.1"/>
    <property type="molecule type" value="Genomic_DNA"/>
</dbReference>
<protein>
    <submittedName>
        <fullName evidence="2">UspA domain-containing protein</fullName>
    </submittedName>
</protein>
<reference evidence="2 3" key="1">
    <citation type="journal article" date="2012" name="Stand. Genomic Sci.">
        <title>Complete genome sequence of Halopiger xanaduensis type strain (SH-6(T)).</title>
        <authorList>
            <person name="Anderson I."/>
            <person name="Tindall B.J."/>
            <person name="Rohde M."/>
            <person name="Lucas S."/>
            <person name="Han J."/>
            <person name="Lapidus A."/>
            <person name="Cheng J.F."/>
            <person name="Goodwin L."/>
            <person name="Pitluck S."/>
            <person name="Peters L."/>
            <person name="Pati A."/>
            <person name="Mikhailova N."/>
            <person name="Pagani I."/>
            <person name="Teshima H."/>
            <person name="Han C."/>
            <person name="Tapia R."/>
            <person name="Land M."/>
            <person name="Woyke T."/>
            <person name="Klenk H.P."/>
            <person name="Kyrpides N."/>
            <person name="Ivanova N."/>
        </authorList>
    </citation>
    <scope>NUCLEOTIDE SEQUENCE [LARGE SCALE GENOMIC DNA]</scope>
    <source>
        <strain evidence="3">DSM 18323 / JCM 14033 / SH-6</strain>
    </source>
</reference>
<dbReference type="AlphaFoldDB" id="F8D909"/>
<dbReference type="SUPFAM" id="SSF52402">
    <property type="entry name" value="Adenine nucleotide alpha hydrolases-like"/>
    <property type="match status" value="1"/>
</dbReference>
<dbReference type="KEGG" id="hxa:Halxa_2714"/>
<dbReference type="GeneID" id="10797668"/>
<keyword evidence="3" id="KW-1185">Reference proteome</keyword>
<dbReference type="InterPro" id="IPR014729">
    <property type="entry name" value="Rossmann-like_a/b/a_fold"/>
</dbReference>
<evidence type="ECO:0000259" key="1">
    <source>
        <dbReference type="Pfam" id="PF00582"/>
    </source>
</evidence>
<dbReference type="Pfam" id="PF00582">
    <property type="entry name" value="Usp"/>
    <property type="match status" value="1"/>
</dbReference>
<dbReference type="Proteomes" id="UP000006794">
    <property type="component" value="Chromosome"/>
</dbReference>
<dbReference type="InterPro" id="IPR006016">
    <property type="entry name" value="UspA"/>
</dbReference>
<sequence length="148" mass="15788">MDRALVVAEPTEAATELARMAGSLAEAGDAAVVLIHATTDEEYAARKQAMSSIASSGGTYTTDDAREGARQFAQDLAEEELSTFDIEYETAGYVGEKADAILEAADEHDCDHVYLPGRERSPTGKALFGDATQRVLLEFDGPVTVLTE</sequence>
<proteinExistence type="predicted"/>
<dbReference type="Gene3D" id="3.40.50.620">
    <property type="entry name" value="HUPs"/>
    <property type="match status" value="1"/>
</dbReference>
<feature type="domain" description="UspA" evidence="1">
    <location>
        <begin position="2"/>
        <end position="146"/>
    </location>
</feature>
<name>F8D909_HALXS</name>
<dbReference type="OrthoDB" id="342236at2157"/>
<dbReference type="STRING" id="797210.Halxa_2714"/>
<dbReference type="eggNOG" id="arCOG03050">
    <property type="taxonomic scope" value="Archaea"/>
</dbReference>
<organism evidence="2 3">
    <name type="scientific">Halopiger xanaduensis (strain DSM 18323 / JCM 14033 / SH-6)</name>
    <dbReference type="NCBI Taxonomy" id="797210"/>
    <lineage>
        <taxon>Archaea</taxon>
        <taxon>Methanobacteriati</taxon>
        <taxon>Methanobacteriota</taxon>
        <taxon>Stenosarchaea group</taxon>
        <taxon>Halobacteria</taxon>
        <taxon>Halobacteriales</taxon>
        <taxon>Natrialbaceae</taxon>
        <taxon>Halopiger</taxon>
    </lineage>
</organism>
<evidence type="ECO:0000313" key="3">
    <source>
        <dbReference type="Proteomes" id="UP000006794"/>
    </source>
</evidence>
<gene>
    <name evidence="2" type="ordered locus">Halxa_2714</name>
</gene>
<dbReference type="RefSeq" id="WP_013880221.1">
    <property type="nucleotide sequence ID" value="NC_015666.1"/>
</dbReference>
<evidence type="ECO:0000313" key="2">
    <source>
        <dbReference type="EMBL" id="AEH37331.1"/>
    </source>
</evidence>
<dbReference type="CDD" id="cd00293">
    <property type="entry name" value="USP-like"/>
    <property type="match status" value="1"/>
</dbReference>